<reference evidence="3" key="1">
    <citation type="journal article" date="2017" name="BMC Genomics">
        <title>Gapless genome assembly of Colletotrichum higginsianum reveals chromosome structure and association of transposable elements with secondary metabolite gene clusters.</title>
        <authorList>
            <person name="Dallery J.-F."/>
            <person name="Lapalu N."/>
            <person name="Zampounis A."/>
            <person name="Pigne S."/>
            <person name="Luyten I."/>
            <person name="Amselem J."/>
            <person name="Wittenberg A.H.J."/>
            <person name="Zhou S."/>
            <person name="de Queiroz M.V."/>
            <person name="Robin G.P."/>
            <person name="Auger A."/>
            <person name="Hainaut M."/>
            <person name="Henrissat B."/>
            <person name="Kim K.-T."/>
            <person name="Lee Y.-H."/>
            <person name="Lespinet O."/>
            <person name="Schwartz D.C."/>
            <person name="Thon M.R."/>
            <person name="O'Connell R.J."/>
        </authorList>
    </citation>
    <scope>NUCLEOTIDE SEQUENCE [LARGE SCALE GENOMIC DNA]</scope>
    <source>
        <strain evidence="3">IMI 349063</strain>
    </source>
</reference>
<feature type="region of interest" description="Disordered" evidence="1">
    <location>
        <begin position="202"/>
        <end position="228"/>
    </location>
</feature>
<feature type="region of interest" description="Disordered" evidence="1">
    <location>
        <begin position="84"/>
        <end position="163"/>
    </location>
</feature>
<evidence type="ECO:0000313" key="3">
    <source>
        <dbReference type="Proteomes" id="UP000092177"/>
    </source>
</evidence>
<dbReference type="EMBL" id="LTAN01000001">
    <property type="protein sequence ID" value="OBR15662.1"/>
    <property type="molecule type" value="Genomic_DNA"/>
</dbReference>
<comment type="caution">
    <text evidence="2">The sequence shown here is derived from an EMBL/GenBank/DDBJ whole genome shotgun (WGS) entry which is preliminary data.</text>
</comment>
<dbReference type="RefSeq" id="XP_018164179.1">
    <property type="nucleotide sequence ID" value="XM_018295817.1"/>
</dbReference>
<feature type="region of interest" description="Disordered" evidence="1">
    <location>
        <begin position="1"/>
        <end position="26"/>
    </location>
</feature>
<dbReference type="Proteomes" id="UP000092177">
    <property type="component" value="Chromosome 1"/>
</dbReference>
<name>A0A1B7YUM7_COLHI</name>
<dbReference type="VEuPathDB" id="FungiDB:CH63R_00842"/>
<gene>
    <name evidence="2" type="ORF">CH63R_00842</name>
</gene>
<feature type="compositionally biased region" description="Polar residues" evidence="1">
    <location>
        <begin position="85"/>
        <end position="101"/>
    </location>
</feature>
<sequence length="228" mass="24768">MVLSQAPVPLPVSLPRSPSLPVPLGPSEAFSDAPLQLLPLDSPITAFPSNRPVCNHGLTICSPRARPKSPDLLVRTVPEPAAHASLTQHSAAPPRSTQQVHPSYIHPPRGYLIRPELPSSTPIATRKLPSAFYPEQVKPRRASSTNPKERAYPQLQQGDQEAPCAGRRYPLLGLEVGHSCGTRKRSHPLPAFFPVSVPTLLGQGHHTGHPRKIRHSLKSRQGLPGDRE</sequence>
<dbReference type="KEGG" id="chig:CH63R_00842"/>
<dbReference type="AlphaFoldDB" id="A0A1B7YUM7"/>
<evidence type="ECO:0000313" key="2">
    <source>
        <dbReference type="EMBL" id="OBR15662.1"/>
    </source>
</evidence>
<organism evidence="2 3">
    <name type="scientific">Colletotrichum higginsianum (strain IMI 349063)</name>
    <name type="common">Crucifer anthracnose fungus</name>
    <dbReference type="NCBI Taxonomy" id="759273"/>
    <lineage>
        <taxon>Eukaryota</taxon>
        <taxon>Fungi</taxon>
        <taxon>Dikarya</taxon>
        <taxon>Ascomycota</taxon>
        <taxon>Pezizomycotina</taxon>
        <taxon>Sordariomycetes</taxon>
        <taxon>Hypocreomycetidae</taxon>
        <taxon>Glomerellales</taxon>
        <taxon>Glomerellaceae</taxon>
        <taxon>Colletotrichum</taxon>
        <taxon>Colletotrichum destructivum species complex</taxon>
    </lineage>
</organism>
<protein>
    <submittedName>
        <fullName evidence="2">Uncharacterized protein</fullName>
    </submittedName>
</protein>
<evidence type="ECO:0000256" key="1">
    <source>
        <dbReference type="SAM" id="MobiDB-lite"/>
    </source>
</evidence>
<feature type="compositionally biased region" description="Basic residues" evidence="1">
    <location>
        <begin position="206"/>
        <end position="218"/>
    </location>
</feature>
<proteinExistence type="predicted"/>
<feature type="compositionally biased region" description="Pro residues" evidence="1">
    <location>
        <begin position="8"/>
        <end position="24"/>
    </location>
</feature>
<accession>A0A1B7YUM7</accession>
<keyword evidence="3" id="KW-1185">Reference proteome</keyword>
<dbReference type="GeneID" id="28859924"/>